<dbReference type="InterPro" id="IPR002745">
    <property type="entry name" value="Ptrans_KptA/Tpt1"/>
</dbReference>
<dbReference type="PANTHER" id="PTHR12684">
    <property type="entry name" value="PUTATIVE PHOSPHOTRANSFERASE"/>
    <property type="match status" value="1"/>
</dbReference>
<dbReference type="GO" id="GO:0000215">
    <property type="term" value="F:tRNA 2'-phosphotransferase activity"/>
    <property type="evidence" value="ECO:0007669"/>
    <property type="project" value="TreeGrafter"/>
</dbReference>
<dbReference type="GO" id="GO:0006388">
    <property type="term" value="P:tRNA splicing, via endonucleolytic cleavage and ligation"/>
    <property type="evidence" value="ECO:0007669"/>
    <property type="project" value="UniProtKB-UniRule"/>
</dbReference>
<gene>
    <name evidence="5" type="primary">kptA</name>
    <name evidence="6" type="ORF">TSA66_23035</name>
</gene>
<evidence type="ECO:0000256" key="4">
    <source>
        <dbReference type="ARBA" id="ARBA00025212"/>
    </source>
</evidence>
<dbReference type="SUPFAM" id="SSF56399">
    <property type="entry name" value="ADP-ribosylation"/>
    <property type="match status" value="1"/>
</dbReference>
<dbReference type="GO" id="GO:0003950">
    <property type="term" value="F:NAD+ poly-ADP-ribosyltransferase activity"/>
    <property type="evidence" value="ECO:0007669"/>
    <property type="project" value="InterPro"/>
</dbReference>
<dbReference type="STRING" id="709839.TSA66_23035"/>
<reference evidence="6 7" key="1">
    <citation type="submission" date="2014-12" db="EMBL/GenBank/DDBJ databases">
        <title>Denitrispirillum autotrophicum gen. nov., sp. nov., Denitrifying, Facultatively Autotrophic Bacteria Isolated from Rice Paddy Soil.</title>
        <authorList>
            <person name="Ishii S."/>
            <person name="Ashida N."/>
            <person name="Ohno H."/>
            <person name="Otsuka S."/>
            <person name="Yokota A."/>
            <person name="Senoo K."/>
        </authorList>
    </citation>
    <scope>NUCLEOTIDE SEQUENCE [LARGE SCALE GENOMIC DNA]</scope>
    <source>
        <strain evidence="6 7">TSA66</strain>
    </source>
</reference>
<dbReference type="AlphaFoldDB" id="A0A0C2BSL7"/>
<dbReference type="InterPro" id="IPR042081">
    <property type="entry name" value="RNA_2'-PTrans_C"/>
</dbReference>
<dbReference type="Gene3D" id="1.10.10.970">
    <property type="entry name" value="RNA 2'-phosphotransferase, Tpt1/KptA family, N-terminal domain"/>
    <property type="match status" value="1"/>
</dbReference>
<dbReference type="HAMAP" id="MF_00299">
    <property type="entry name" value="KptA"/>
    <property type="match status" value="1"/>
</dbReference>
<comment type="function">
    <text evidence="4 5">Removes the 2'-phosphate from RNA via an intermediate in which the phosphate is ADP-ribosylated by NAD followed by a presumed transesterification to release the RNA and generate ADP-ribose 1''-2''-cyclic phosphate (APPR&gt;P). May function as an ADP-ribosylase.</text>
</comment>
<name>A0A0C2BSL7_9BURK</name>
<sequence>MLQREQVNEQLVKKSRFLSRVLRHRPDSIGITLDKQGWTEVSELLEKAASHGMQVSREELDRIVVENDKRRFTFNADRSQIRAAQGHSVKVDLQLPVCTPPPVLYHGTVVKFLPSIRKQGLFPGSRHDVHLSANMETALAVGARRGSPVVISVETYSLLRDGFQFRCADNGVWLISKVPVKYLRFPDV</sequence>
<evidence type="ECO:0000313" key="6">
    <source>
        <dbReference type="EMBL" id="KIF83059.1"/>
    </source>
</evidence>
<dbReference type="Proteomes" id="UP000031572">
    <property type="component" value="Unassembled WGS sequence"/>
</dbReference>
<dbReference type="OrthoDB" id="4537997at2"/>
<dbReference type="Gene3D" id="3.20.170.30">
    <property type="match status" value="1"/>
</dbReference>
<proteinExistence type="inferred from homology"/>
<keyword evidence="2 5" id="KW-0808">Transferase</keyword>
<keyword evidence="3 5" id="KW-0520">NAD</keyword>
<dbReference type="EMBL" id="JWJG01000028">
    <property type="protein sequence ID" value="KIF83059.1"/>
    <property type="molecule type" value="Genomic_DNA"/>
</dbReference>
<dbReference type="EC" id="2.7.1.-" evidence="5"/>
<comment type="caution">
    <text evidence="6">The sequence shown here is derived from an EMBL/GenBank/DDBJ whole genome shotgun (WGS) entry which is preliminary data.</text>
</comment>
<organism evidence="6 7">
    <name type="scientific">Noviherbaspirillum autotrophicum</name>
    <dbReference type="NCBI Taxonomy" id="709839"/>
    <lineage>
        <taxon>Bacteria</taxon>
        <taxon>Pseudomonadati</taxon>
        <taxon>Pseudomonadota</taxon>
        <taxon>Betaproteobacteria</taxon>
        <taxon>Burkholderiales</taxon>
        <taxon>Oxalobacteraceae</taxon>
        <taxon>Noviherbaspirillum</taxon>
    </lineage>
</organism>
<dbReference type="PANTHER" id="PTHR12684:SF2">
    <property type="entry name" value="TRNA 2'-PHOSPHOTRANSFERASE 1"/>
    <property type="match status" value="1"/>
</dbReference>
<dbReference type="InterPro" id="IPR042080">
    <property type="entry name" value="RNA_2'-PTrans_N"/>
</dbReference>
<keyword evidence="7" id="KW-1185">Reference proteome</keyword>
<evidence type="ECO:0000256" key="2">
    <source>
        <dbReference type="ARBA" id="ARBA00022679"/>
    </source>
</evidence>
<dbReference type="Pfam" id="PF01885">
    <property type="entry name" value="PTS_2-RNA"/>
    <property type="match status" value="1"/>
</dbReference>
<evidence type="ECO:0000256" key="5">
    <source>
        <dbReference type="HAMAP-Rule" id="MF_00299"/>
    </source>
</evidence>
<comment type="similarity">
    <text evidence="1 5">Belongs to the KptA/TPT1 family.</text>
</comment>
<dbReference type="InterPro" id="IPR022928">
    <property type="entry name" value="RNA_2'-PTrans_KptA"/>
</dbReference>
<evidence type="ECO:0000256" key="3">
    <source>
        <dbReference type="ARBA" id="ARBA00023027"/>
    </source>
</evidence>
<accession>A0A0C2BSL7</accession>
<protein>
    <recommendedName>
        <fullName evidence="5">Probable RNA 2'-phosphotransferase</fullName>
        <ecNumber evidence="5">2.7.1.-</ecNumber>
    </recommendedName>
</protein>
<evidence type="ECO:0000313" key="7">
    <source>
        <dbReference type="Proteomes" id="UP000031572"/>
    </source>
</evidence>
<dbReference type="NCBIfam" id="NF002014">
    <property type="entry name" value="PRK00819.1-4"/>
    <property type="match status" value="1"/>
</dbReference>
<evidence type="ECO:0000256" key="1">
    <source>
        <dbReference type="ARBA" id="ARBA00009836"/>
    </source>
</evidence>